<dbReference type="OrthoDB" id="9913803at2"/>
<name>A0A370UA63_9GAMM</name>
<evidence type="ECO:0000313" key="1">
    <source>
        <dbReference type="EMBL" id="RDL44655.1"/>
    </source>
</evidence>
<evidence type="ECO:0000313" key="2">
    <source>
        <dbReference type="Proteomes" id="UP000254326"/>
    </source>
</evidence>
<dbReference type="Proteomes" id="UP000254326">
    <property type="component" value="Unassembled WGS sequence"/>
</dbReference>
<sequence length="113" mass="12530">MSKVNHYRTTLTQDQAVYVLDGNNDPRFRLALTSRIFTQHGHDNTIAISSVIEGKPTSNKRRRLDGETMNIGPLVIRLEKSTDNPNAVTLVFLEKPSSYSVASEKAVKKAAGM</sequence>
<reference evidence="1 2" key="1">
    <citation type="submission" date="2018-06" db="EMBL/GenBank/DDBJ databases">
        <title>Marinomonas sp. YLB-05 draft genome sequence.</title>
        <authorList>
            <person name="Yu L."/>
            <person name="Tang X."/>
        </authorList>
    </citation>
    <scope>NUCLEOTIDE SEQUENCE [LARGE SCALE GENOMIC DNA]</scope>
    <source>
        <strain evidence="1 2">YLB-05</strain>
    </source>
</reference>
<protein>
    <submittedName>
        <fullName evidence="1">Uncharacterized protein</fullName>
    </submittedName>
</protein>
<dbReference type="RefSeq" id="WP_115467918.1">
    <property type="nucleotide sequence ID" value="NZ_QKRA01000003.1"/>
</dbReference>
<gene>
    <name evidence="1" type="ORF">DN730_09730</name>
</gene>
<comment type="caution">
    <text evidence="1">The sequence shown here is derived from an EMBL/GenBank/DDBJ whole genome shotgun (WGS) entry which is preliminary data.</text>
</comment>
<dbReference type="EMBL" id="QKRA01000003">
    <property type="protein sequence ID" value="RDL44655.1"/>
    <property type="molecule type" value="Genomic_DNA"/>
</dbReference>
<organism evidence="1 2">
    <name type="scientific">Marinomonas piezotolerans</name>
    <dbReference type="NCBI Taxonomy" id="2213058"/>
    <lineage>
        <taxon>Bacteria</taxon>
        <taxon>Pseudomonadati</taxon>
        <taxon>Pseudomonadota</taxon>
        <taxon>Gammaproteobacteria</taxon>
        <taxon>Oceanospirillales</taxon>
        <taxon>Oceanospirillaceae</taxon>
        <taxon>Marinomonas</taxon>
    </lineage>
</organism>
<dbReference type="AlphaFoldDB" id="A0A370UA63"/>
<proteinExistence type="predicted"/>
<keyword evidence="2" id="KW-1185">Reference proteome</keyword>
<accession>A0A370UA63</accession>